<sequence length="71" mass="7732">MLLSPGVDMNITDKYGQTPLIHAVICKRRESAALLNTNGANLQKVDNFGKTALDYAREMNNNVLIALLSGN</sequence>
<organism evidence="3 4">
    <name type="scientific">Heterodera schachtii</name>
    <name type="common">Sugarbeet cyst nematode worm</name>
    <name type="synonym">Tylenchus schachtii</name>
    <dbReference type="NCBI Taxonomy" id="97005"/>
    <lineage>
        <taxon>Eukaryota</taxon>
        <taxon>Metazoa</taxon>
        <taxon>Ecdysozoa</taxon>
        <taxon>Nematoda</taxon>
        <taxon>Chromadorea</taxon>
        <taxon>Rhabditida</taxon>
        <taxon>Tylenchina</taxon>
        <taxon>Tylenchomorpha</taxon>
        <taxon>Tylenchoidea</taxon>
        <taxon>Heteroderidae</taxon>
        <taxon>Heteroderinae</taxon>
        <taxon>Heterodera</taxon>
    </lineage>
</organism>
<reference evidence="3 4" key="1">
    <citation type="submission" date="2024-10" db="EMBL/GenBank/DDBJ databases">
        <authorList>
            <person name="Kim D."/>
        </authorList>
    </citation>
    <scope>NUCLEOTIDE SEQUENCE [LARGE SCALE GENOMIC DNA]</scope>
    <source>
        <strain evidence="3">Taebaek</strain>
    </source>
</reference>
<evidence type="ECO:0000313" key="4">
    <source>
        <dbReference type="Proteomes" id="UP001620645"/>
    </source>
</evidence>
<protein>
    <recommendedName>
        <fullName evidence="5">Ankyrin repeat domain-containing protein</fullName>
    </recommendedName>
</protein>
<accession>A0ABD2IQB1</accession>
<name>A0ABD2IQB1_HETSC</name>
<dbReference type="EMBL" id="JBICCN010000300">
    <property type="protein sequence ID" value="KAL3079646.1"/>
    <property type="molecule type" value="Genomic_DNA"/>
</dbReference>
<keyword evidence="2" id="KW-0040">ANK repeat</keyword>
<evidence type="ECO:0008006" key="5">
    <source>
        <dbReference type="Google" id="ProtNLM"/>
    </source>
</evidence>
<dbReference type="InterPro" id="IPR036770">
    <property type="entry name" value="Ankyrin_rpt-contain_sf"/>
</dbReference>
<dbReference type="SUPFAM" id="SSF48403">
    <property type="entry name" value="Ankyrin repeat"/>
    <property type="match status" value="1"/>
</dbReference>
<gene>
    <name evidence="3" type="ORF">niasHS_013928</name>
</gene>
<dbReference type="Pfam" id="PF12796">
    <property type="entry name" value="Ank_2"/>
    <property type="match status" value="1"/>
</dbReference>
<dbReference type="Proteomes" id="UP001620645">
    <property type="component" value="Unassembled WGS sequence"/>
</dbReference>
<dbReference type="PANTHER" id="PTHR24171:SF9">
    <property type="entry name" value="ANKYRIN REPEAT DOMAIN-CONTAINING PROTEIN 39"/>
    <property type="match status" value="1"/>
</dbReference>
<evidence type="ECO:0000256" key="2">
    <source>
        <dbReference type="ARBA" id="ARBA00023043"/>
    </source>
</evidence>
<proteinExistence type="predicted"/>
<dbReference type="InterPro" id="IPR002110">
    <property type="entry name" value="Ankyrin_rpt"/>
</dbReference>
<keyword evidence="1" id="KW-0677">Repeat</keyword>
<dbReference type="AlphaFoldDB" id="A0ABD2IQB1"/>
<dbReference type="Gene3D" id="1.25.40.20">
    <property type="entry name" value="Ankyrin repeat-containing domain"/>
    <property type="match status" value="1"/>
</dbReference>
<evidence type="ECO:0000256" key="1">
    <source>
        <dbReference type="ARBA" id="ARBA00022737"/>
    </source>
</evidence>
<comment type="caution">
    <text evidence="3">The sequence shown here is derived from an EMBL/GenBank/DDBJ whole genome shotgun (WGS) entry which is preliminary data.</text>
</comment>
<dbReference type="PANTHER" id="PTHR24171">
    <property type="entry name" value="ANKYRIN REPEAT DOMAIN-CONTAINING PROTEIN 39-RELATED"/>
    <property type="match status" value="1"/>
</dbReference>
<evidence type="ECO:0000313" key="3">
    <source>
        <dbReference type="EMBL" id="KAL3079646.1"/>
    </source>
</evidence>
<keyword evidence="4" id="KW-1185">Reference proteome</keyword>